<dbReference type="GO" id="GO:0003676">
    <property type="term" value="F:nucleic acid binding"/>
    <property type="evidence" value="ECO:0007669"/>
    <property type="project" value="InterPro"/>
</dbReference>
<evidence type="ECO:0000256" key="6">
    <source>
        <dbReference type="ARBA" id="ARBA00022917"/>
    </source>
</evidence>
<dbReference type="SUPFAM" id="SSF50249">
    <property type="entry name" value="Nucleic acid-binding proteins"/>
    <property type="match status" value="1"/>
</dbReference>
<dbReference type="PANTHER" id="PTHR22594">
    <property type="entry name" value="ASPARTYL/LYSYL-TRNA SYNTHETASE"/>
    <property type="match status" value="1"/>
</dbReference>
<accession>A0A1B6DHF1</accession>
<evidence type="ECO:0000256" key="7">
    <source>
        <dbReference type="ARBA" id="ARBA00023146"/>
    </source>
</evidence>
<dbReference type="InterPro" id="IPR004365">
    <property type="entry name" value="NA-bd_OB_tRNA"/>
</dbReference>
<dbReference type="GO" id="GO:0006421">
    <property type="term" value="P:asparaginyl-tRNA aminoacylation"/>
    <property type="evidence" value="ECO:0007669"/>
    <property type="project" value="InterPro"/>
</dbReference>
<evidence type="ECO:0000256" key="4">
    <source>
        <dbReference type="ARBA" id="ARBA00022741"/>
    </source>
</evidence>
<feature type="domain" description="Aminoacyl-transfer RNA synthetases class-II family profile" evidence="8">
    <location>
        <begin position="162"/>
        <end position="473"/>
    </location>
</feature>
<dbReference type="InterPro" id="IPR006195">
    <property type="entry name" value="aa-tRNA-synth_II"/>
</dbReference>
<proteinExistence type="inferred from homology"/>
<dbReference type="InterPro" id="IPR045864">
    <property type="entry name" value="aa-tRNA-synth_II/BPL/LPL"/>
</dbReference>
<comment type="similarity">
    <text evidence="1">Belongs to the class-II aminoacyl-tRNA synthetase family.</text>
</comment>
<dbReference type="Gene3D" id="2.40.50.140">
    <property type="entry name" value="Nucleic acid-binding proteins"/>
    <property type="match status" value="1"/>
</dbReference>
<dbReference type="EC" id="6.1.1.22" evidence="2"/>
<keyword evidence="5" id="KW-0067">ATP-binding</keyword>
<keyword evidence="3" id="KW-0436">Ligase</keyword>
<dbReference type="InterPro" id="IPR004364">
    <property type="entry name" value="Aa-tRNA-synt_II"/>
</dbReference>
<protein>
    <recommendedName>
        <fullName evidence="2">asparagine--tRNA ligase</fullName>
        <ecNumber evidence="2">6.1.1.22</ecNumber>
    </recommendedName>
</protein>
<dbReference type="GO" id="GO:0004816">
    <property type="term" value="F:asparagine-tRNA ligase activity"/>
    <property type="evidence" value="ECO:0007669"/>
    <property type="project" value="UniProtKB-EC"/>
</dbReference>
<dbReference type="NCBIfam" id="TIGR00457">
    <property type="entry name" value="asnS"/>
    <property type="match status" value="1"/>
</dbReference>
<dbReference type="InterPro" id="IPR002312">
    <property type="entry name" value="Asp/Asn-tRNA-synth_IIb"/>
</dbReference>
<dbReference type="Pfam" id="PF00152">
    <property type="entry name" value="tRNA-synt_2"/>
    <property type="match status" value="1"/>
</dbReference>
<dbReference type="CDD" id="cd00776">
    <property type="entry name" value="AsxRS_core"/>
    <property type="match status" value="1"/>
</dbReference>
<dbReference type="SUPFAM" id="SSF55681">
    <property type="entry name" value="Class II aaRS and biotin synthetases"/>
    <property type="match status" value="1"/>
</dbReference>
<evidence type="ECO:0000256" key="1">
    <source>
        <dbReference type="ARBA" id="ARBA00008226"/>
    </source>
</evidence>
<dbReference type="FunFam" id="3.30.930.10:FF:000016">
    <property type="entry name" value="Asparagine--tRNA ligase"/>
    <property type="match status" value="1"/>
</dbReference>
<gene>
    <name evidence="9" type="ORF">g.3242</name>
</gene>
<dbReference type="Pfam" id="PF01336">
    <property type="entry name" value="tRNA_anti-codon"/>
    <property type="match status" value="1"/>
</dbReference>
<sequence>MTFALRKSICHLDNHIFLNILRRFSNARIVDILSKKDFDHKMTIKGWIKGLRKMKGNIFIDVDDGSCMKKLQVVIPKEISPKTLSYGSSVEASGQLILNSNKEMELTASTVNVIGNCEVLDSYPFAPRKKYPPEYVRQFLHLRPRTQSFSSLLRLRHAATLAFHTFFNREGFIHINVPVLTANDCEGAGEVFLVTPNNSNLINEMKKENESSEEAFFNGKAFLTVSGQLHLESAVRALSKVYCIGPTFRAENSKSRLHLSEFYMLEAEVAFVKNLNDIINIMESAVKNVTEHLFNTCGEEIYKYKKLLDIEKTDNDLEFMINKPFTIESYNNICNILQKHADQFKDSHKTGEGFSKEHELFLVKHNAGIPMFVVDWPKDIKSFYMKGCTNDPTKVAAVDMLCSGVGELCGGSLREDDYDILQQKLLQFSSDSNLEWYLELRKYGNVPTGGFGMGFERYLQVLLGTQNIKDTIPFPRYPHNCKL</sequence>
<organism evidence="9">
    <name type="scientific">Clastoptera arizonana</name>
    <name type="common">Arizona spittle bug</name>
    <dbReference type="NCBI Taxonomy" id="38151"/>
    <lineage>
        <taxon>Eukaryota</taxon>
        <taxon>Metazoa</taxon>
        <taxon>Ecdysozoa</taxon>
        <taxon>Arthropoda</taxon>
        <taxon>Hexapoda</taxon>
        <taxon>Insecta</taxon>
        <taxon>Pterygota</taxon>
        <taxon>Neoptera</taxon>
        <taxon>Paraneoptera</taxon>
        <taxon>Hemiptera</taxon>
        <taxon>Auchenorrhyncha</taxon>
        <taxon>Cercopoidea</taxon>
        <taxon>Clastopteridae</taxon>
        <taxon>Clastoptera</taxon>
    </lineage>
</organism>
<dbReference type="GO" id="GO:0005739">
    <property type="term" value="C:mitochondrion"/>
    <property type="evidence" value="ECO:0007669"/>
    <property type="project" value="TreeGrafter"/>
</dbReference>
<reference evidence="9" key="1">
    <citation type="submission" date="2015-12" db="EMBL/GenBank/DDBJ databases">
        <title>De novo transcriptome assembly of four potential Pierce s Disease insect vectors from Arizona vineyards.</title>
        <authorList>
            <person name="Tassone E.E."/>
        </authorList>
    </citation>
    <scope>NUCLEOTIDE SEQUENCE</scope>
</reference>
<evidence type="ECO:0000256" key="3">
    <source>
        <dbReference type="ARBA" id="ARBA00022598"/>
    </source>
</evidence>
<dbReference type="Gene3D" id="3.30.930.10">
    <property type="entry name" value="Bira Bifunctional Protein, Domain 2"/>
    <property type="match status" value="1"/>
</dbReference>
<evidence type="ECO:0000256" key="2">
    <source>
        <dbReference type="ARBA" id="ARBA00012816"/>
    </source>
</evidence>
<keyword evidence="6" id="KW-0648">Protein biosynthesis</keyword>
<evidence type="ECO:0000313" key="9">
    <source>
        <dbReference type="EMBL" id="JAS25116.1"/>
    </source>
</evidence>
<dbReference type="AlphaFoldDB" id="A0A1B6DHF1"/>
<dbReference type="GO" id="GO:0005524">
    <property type="term" value="F:ATP binding"/>
    <property type="evidence" value="ECO:0007669"/>
    <property type="project" value="UniProtKB-KW"/>
</dbReference>
<dbReference type="PRINTS" id="PR01042">
    <property type="entry name" value="TRNASYNTHASP"/>
</dbReference>
<dbReference type="PROSITE" id="PS50862">
    <property type="entry name" value="AA_TRNA_LIGASE_II"/>
    <property type="match status" value="1"/>
</dbReference>
<dbReference type="CDD" id="cd04318">
    <property type="entry name" value="EcAsnRS_like_N"/>
    <property type="match status" value="1"/>
</dbReference>
<dbReference type="InterPro" id="IPR004522">
    <property type="entry name" value="Asn-tRNA-ligase"/>
</dbReference>
<evidence type="ECO:0000259" key="8">
    <source>
        <dbReference type="PROSITE" id="PS50862"/>
    </source>
</evidence>
<dbReference type="EMBL" id="GEDC01012182">
    <property type="protein sequence ID" value="JAS25116.1"/>
    <property type="molecule type" value="Transcribed_RNA"/>
</dbReference>
<name>A0A1B6DHF1_9HEMI</name>
<evidence type="ECO:0000256" key="5">
    <source>
        <dbReference type="ARBA" id="ARBA00022840"/>
    </source>
</evidence>
<dbReference type="NCBIfam" id="NF003037">
    <property type="entry name" value="PRK03932.1"/>
    <property type="match status" value="1"/>
</dbReference>
<dbReference type="PANTHER" id="PTHR22594:SF34">
    <property type="entry name" value="ASPARAGINE--TRNA LIGASE, MITOCHONDRIAL-RELATED"/>
    <property type="match status" value="1"/>
</dbReference>
<dbReference type="InterPro" id="IPR012340">
    <property type="entry name" value="NA-bd_OB-fold"/>
</dbReference>
<keyword evidence="7" id="KW-0030">Aminoacyl-tRNA synthetase</keyword>
<keyword evidence="4" id="KW-0547">Nucleotide-binding</keyword>